<reference evidence="9" key="1">
    <citation type="submission" date="2016-10" db="EMBL/GenBank/DDBJ databases">
        <authorList>
            <person name="Varghese N."/>
            <person name="Submissions S."/>
        </authorList>
    </citation>
    <scope>NUCLEOTIDE SEQUENCE [LARGE SCALE GENOMIC DNA]</scope>
    <source>
        <strain evidence="9">DSM 21772</strain>
    </source>
</reference>
<evidence type="ECO:0000313" key="9">
    <source>
        <dbReference type="Proteomes" id="UP000181956"/>
    </source>
</evidence>
<dbReference type="SUPFAM" id="SSF52540">
    <property type="entry name" value="P-loop containing nucleoside triphosphate hydrolases"/>
    <property type="match status" value="1"/>
</dbReference>
<dbReference type="InterPro" id="IPR010488">
    <property type="entry name" value="Zeta_toxin_domain"/>
</dbReference>
<dbReference type="PANTHER" id="PTHR39206:SF1">
    <property type="entry name" value="SLL8004 PROTEIN"/>
    <property type="match status" value="1"/>
</dbReference>
<dbReference type="EMBL" id="LT629742">
    <property type="protein sequence ID" value="SDS54402.1"/>
    <property type="molecule type" value="Genomic_DNA"/>
</dbReference>
<dbReference type="OrthoDB" id="9791543at2"/>
<dbReference type="GO" id="GO:0016301">
    <property type="term" value="F:kinase activity"/>
    <property type="evidence" value="ECO:0007669"/>
    <property type="project" value="InterPro"/>
</dbReference>
<evidence type="ECO:0000313" key="8">
    <source>
        <dbReference type="EMBL" id="SDS54402.1"/>
    </source>
</evidence>
<evidence type="ECO:0000256" key="3">
    <source>
        <dbReference type="ARBA" id="ARBA00022741"/>
    </source>
</evidence>
<dbReference type="InterPro" id="IPR027417">
    <property type="entry name" value="P-loop_NTPase"/>
</dbReference>
<accession>A0A1H1T2E8</accession>
<dbReference type="AlphaFoldDB" id="A0A1H1T2E8"/>
<dbReference type="Pfam" id="PF06414">
    <property type="entry name" value="Zeta_toxin"/>
    <property type="match status" value="1"/>
</dbReference>
<evidence type="ECO:0000256" key="2">
    <source>
        <dbReference type="ARBA" id="ARBA00011963"/>
    </source>
</evidence>
<evidence type="ECO:0000256" key="1">
    <source>
        <dbReference type="ARBA" id="ARBA00009104"/>
    </source>
</evidence>
<gene>
    <name evidence="8" type="ORF">SAMN04489834_1676</name>
</gene>
<keyword evidence="4" id="KW-0067">ATP-binding</keyword>
<dbReference type="Gene3D" id="3.40.50.300">
    <property type="entry name" value="P-loop containing nucleotide triphosphate hydrolases"/>
    <property type="match status" value="1"/>
</dbReference>
<sequence>MPILYLLAGPNGAGKSTYVSHLLDPTTKLPFVNADMIAAERWPDAQAEHAGDASMAAADERAELMANRSSFITETVFSHISKLELVTEAVDLGYLVELHVILVPVELAVNRVHERVKDGGHRVPEHKIRERYERLWGYVAKARTKAHTTTFFDNSSAREPFRPAASYQNGLLIGTPSWPAWAPAELTA</sequence>
<dbReference type="STRING" id="412690.SAMN04489834_1676"/>
<feature type="domain" description="Zeta toxin" evidence="7">
    <location>
        <begin position="2"/>
        <end position="153"/>
    </location>
</feature>
<evidence type="ECO:0000256" key="6">
    <source>
        <dbReference type="ARBA" id="ARBA00048178"/>
    </source>
</evidence>
<dbReference type="Proteomes" id="UP000181956">
    <property type="component" value="Chromosome I"/>
</dbReference>
<evidence type="ECO:0000256" key="4">
    <source>
        <dbReference type="ARBA" id="ARBA00022840"/>
    </source>
</evidence>
<evidence type="ECO:0000256" key="5">
    <source>
        <dbReference type="ARBA" id="ARBA00032897"/>
    </source>
</evidence>
<dbReference type="PANTHER" id="PTHR39206">
    <property type="entry name" value="SLL8004 PROTEIN"/>
    <property type="match status" value="1"/>
</dbReference>
<dbReference type="RefSeq" id="WP_083363622.1">
    <property type="nucleotide sequence ID" value="NZ_LT629742.1"/>
</dbReference>
<organism evidence="8 9">
    <name type="scientific">Microterricola viridarii</name>
    <dbReference type="NCBI Taxonomy" id="412690"/>
    <lineage>
        <taxon>Bacteria</taxon>
        <taxon>Bacillati</taxon>
        <taxon>Actinomycetota</taxon>
        <taxon>Actinomycetes</taxon>
        <taxon>Micrococcales</taxon>
        <taxon>Microbacteriaceae</taxon>
        <taxon>Microterricola</taxon>
    </lineage>
</organism>
<keyword evidence="9" id="KW-1185">Reference proteome</keyword>
<protein>
    <recommendedName>
        <fullName evidence="5">UDP-N-acetylglucosamine kinase</fullName>
        <ecNumber evidence="2">2.7.1.176</ecNumber>
    </recommendedName>
    <alternativeName>
        <fullName evidence="5">UDP-N-acetylglucosamine kinase</fullName>
    </alternativeName>
</protein>
<dbReference type="EC" id="2.7.1.176" evidence="2"/>
<dbReference type="GO" id="GO:0005524">
    <property type="term" value="F:ATP binding"/>
    <property type="evidence" value="ECO:0007669"/>
    <property type="project" value="UniProtKB-KW"/>
</dbReference>
<keyword evidence="3" id="KW-0547">Nucleotide-binding</keyword>
<name>A0A1H1T2E8_9MICO</name>
<evidence type="ECO:0000259" key="7">
    <source>
        <dbReference type="Pfam" id="PF06414"/>
    </source>
</evidence>
<comment type="catalytic activity">
    <reaction evidence="6">
        <text>UDP-N-acetyl-alpha-D-glucosamine + ATP = UDP-N-acetyl-alpha-D-glucosamine 3'-phosphate + ADP + H(+)</text>
        <dbReference type="Rhea" id="RHEA:32671"/>
        <dbReference type="ChEBI" id="CHEBI:15378"/>
        <dbReference type="ChEBI" id="CHEBI:30616"/>
        <dbReference type="ChEBI" id="CHEBI:57705"/>
        <dbReference type="ChEBI" id="CHEBI:64353"/>
        <dbReference type="ChEBI" id="CHEBI:456216"/>
        <dbReference type="EC" id="2.7.1.176"/>
    </reaction>
</comment>
<comment type="similarity">
    <text evidence="1">Belongs to the zeta toxin family.</text>
</comment>
<proteinExistence type="inferred from homology"/>